<dbReference type="SUPFAM" id="SSF103481">
    <property type="entry name" value="Multidrug resistance efflux transporter EmrE"/>
    <property type="match status" value="2"/>
</dbReference>
<protein>
    <submittedName>
        <fullName evidence="3">Permease</fullName>
    </submittedName>
</protein>
<dbReference type="GeneID" id="78060245"/>
<accession>A0AAU8RB59</accession>
<feature type="transmembrane region" description="Helical" evidence="1">
    <location>
        <begin position="131"/>
        <end position="148"/>
    </location>
</feature>
<dbReference type="EMBL" id="CP009976">
    <property type="protein sequence ID" value="AIZ41124.1"/>
    <property type="molecule type" value="Genomic_DNA"/>
</dbReference>
<name>A0AAU8RB59_9FLAO</name>
<feature type="domain" description="EamA" evidence="2">
    <location>
        <begin position="6"/>
        <end position="144"/>
    </location>
</feature>
<feature type="transmembrane region" description="Helical" evidence="1">
    <location>
        <begin position="191"/>
        <end position="209"/>
    </location>
</feature>
<keyword evidence="1" id="KW-0472">Membrane</keyword>
<feature type="transmembrane region" description="Helical" evidence="1">
    <location>
        <begin position="273"/>
        <end position="291"/>
    </location>
</feature>
<evidence type="ECO:0000313" key="3">
    <source>
        <dbReference type="EMBL" id="AIZ41124.1"/>
    </source>
</evidence>
<dbReference type="AlphaFoldDB" id="A0AAU8RB59"/>
<dbReference type="KEGG" id="cbat:M666_05805"/>
<dbReference type="Proteomes" id="UP000030786">
    <property type="component" value="Chromosome"/>
</dbReference>
<dbReference type="Pfam" id="PF00892">
    <property type="entry name" value="EamA"/>
    <property type="match status" value="2"/>
</dbReference>
<feature type="transmembrane region" description="Helical" evidence="1">
    <location>
        <begin position="40"/>
        <end position="57"/>
    </location>
</feature>
<gene>
    <name evidence="3" type="ORF">M666_05805</name>
</gene>
<evidence type="ECO:0000259" key="2">
    <source>
        <dbReference type="Pfam" id="PF00892"/>
    </source>
</evidence>
<feature type="transmembrane region" description="Helical" evidence="1">
    <location>
        <begin position="100"/>
        <end position="119"/>
    </location>
</feature>
<proteinExistence type="predicted"/>
<dbReference type="RefSeq" id="WP_029447386.1">
    <property type="nucleotide sequence ID" value="NZ_CP009976.1"/>
</dbReference>
<dbReference type="PANTHER" id="PTHR22911:SF137">
    <property type="entry name" value="SOLUTE CARRIER FAMILY 35 MEMBER G2-RELATED"/>
    <property type="match status" value="1"/>
</dbReference>
<feature type="domain" description="EamA" evidence="2">
    <location>
        <begin position="157"/>
        <end position="290"/>
    </location>
</feature>
<dbReference type="PANTHER" id="PTHR22911">
    <property type="entry name" value="ACYL-MALONYL CONDENSING ENZYME-RELATED"/>
    <property type="match status" value="1"/>
</dbReference>
<feature type="transmembrane region" description="Helical" evidence="1">
    <location>
        <begin position="215"/>
        <end position="235"/>
    </location>
</feature>
<feature type="transmembrane region" description="Helical" evidence="1">
    <location>
        <begin position="247"/>
        <end position="267"/>
    </location>
</feature>
<feature type="transmembrane region" description="Helical" evidence="1">
    <location>
        <begin position="160"/>
        <end position="179"/>
    </location>
</feature>
<sequence>MNNHLKGVLYVGVGAASYGILATFVKFANNNGSGTAGLAFAQYFVGVVVLSLLSFLFSKKNVAPTDKKQTRKNKLKLVAFGSFLGLTSSFYYLSIQYIPVSVGIILLMQTIWMGVVLEFFIKRHLVTQKKIIGAIAVIIGTLLAAKIFEVDAALNFKGLAFGLLAAICYTGTLYATSSIALELPLFTRSKYLILGGLMVTMLFWNVQIINEFDWWVYLKWGAFLGFFGTILPPILFNKGIPVIGTGLGSIISALEIPISVMSAYFILQEEISSLQWVGILIILISVVYINLKPKAERS</sequence>
<keyword evidence="1" id="KW-1133">Transmembrane helix</keyword>
<evidence type="ECO:0000256" key="1">
    <source>
        <dbReference type="SAM" id="Phobius"/>
    </source>
</evidence>
<feature type="transmembrane region" description="Helical" evidence="1">
    <location>
        <begin position="77"/>
        <end position="94"/>
    </location>
</feature>
<dbReference type="GO" id="GO:0016020">
    <property type="term" value="C:membrane"/>
    <property type="evidence" value="ECO:0007669"/>
    <property type="project" value="InterPro"/>
</dbReference>
<organism evidence="3 4">
    <name type="scientific">Cellulophaga baltica 18</name>
    <dbReference type="NCBI Taxonomy" id="1348584"/>
    <lineage>
        <taxon>Bacteria</taxon>
        <taxon>Pseudomonadati</taxon>
        <taxon>Bacteroidota</taxon>
        <taxon>Flavobacteriia</taxon>
        <taxon>Flavobacteriales</taxon>
        <taxon>Flavobacteriaceae</taxon>
        <taxon>Cellulophaga</taxon>
    </lineage>
</organism>
<feature type="transmembrane region" description="Helical" evidence="1">
    <location>
        <begin position="7"/>
        <end position="28"/>
    </location>
</feature>
<dbReference type="InterPro" id="IPR000620">
    <property type="entry name" value="EamA_dom"/>
</dbReference>
<evidence type="ECO:0000313" key="4">
    <source>
        <dbReference type="Proteomes" id="UP000030786"/>
    </source>
</evidence>
<keyword evidence="1" id="KW-0812">Transmembrane</keyword>
<reference evidence="3 4" key="1">
    <citation type="journal article" date="2014" name="Environ. Microbiol.">
        <title>Contrasting genomic patterns and infection strategies of two co-existing Bacteroidetes podovirus genera.</title>
        <authorList>
            <person name="Holmfeldt K."/>
            <person name="Howard-Varona C."/>
            <person name="Solonenko N."/>
            <person name="Sullivan M.B."/>
        </authorList>
    </citation>
    <scope>NUCLEOTIDE SEQUENCE [LARGE SCALE GENOMIC DNA]</scope>
    <source>
        <strain evidence="3 4">18</strain>
    </source>
</reference>
<dbReference type="InterPro" id="IPR037185">
    <property type="entry name" value="EmrE-like"/>
</dbReference>